<dbReference type="CDD" id="cd07067">
    <property type="entry name" value="HP_PGM_like"/>
    <property type="match status" value="1"/>
</dbReference>
<organism evidence="1 2">
    <name type="scientific">Candidatus Criblamydia sequanensis CRIB-18</name>
    <dbReference type="NCBI Taxonomy" id="1437425"/>
    <lineage>
        <taxon>Bacteria</taxon>
        <taxon>Pseudomonadati</taxon>
        <taxon>Chlamydiota</taxon>
        <taxon>Chlamydiia</taxon>
        <taxon>Parachlamydiales</taxon>
        <taxon>Candidatus Criblamydiaceae</taxon>
        <taxon>Candidatus Criblamydia</taxon>
    </lineage>
</organism>
<dbReference type="eggNOG" id="COG0406">
    <property type="taxonomic scope" value="Bacteria"/>
</dbReference>
<dbReference type="PANTHER" id="PTHR48100">
    <property type="entry name" value="BROAD-SPECIFICITY PHOSPHATASE YOR283W-RELATED"/>
    <property type="match status" value="1"/>
</dbReference>
<dbReference type="InterPro" id="IPR029033">
    <property type="entry name" value="His_PPase_superfam"/>
</dbReference>
<gene>
    <name evidence="1" type="ORF">CSEC_0321</name>
</gene>
<accession>A0A090D036</accession>
<dbReference type="InterPro" id="IPR050275">
    <property type="entry name" value="PGM_Phosphatase"/>
</dbReference>
<dbReference type="STRING" id="1437425.CSEC_0321"/>
<dbReference type="SUPFAM" id="SSF53254">
    <property type="entry name" value="Phosphoglycerate mutase-like"/>
    <property type="match status" value="1"/>
</dbReference>
<reference evidence="1" key="1">
    <citation type="submission" date="2013-12" db="EMBL/GenBank/DDBJ databases">
        <authorList>
            <person name="Linke B."/>
        </authorList>
    </citation>
    <scope>NUCLEOTIDE SEQUENCE [LARGE SCALE GENOMIC DNA]</scope>
    <source>
        <strain evidence="1">CRIB-18</strain>
    </source>
</reference>
<dbReference type="Gene3D" id="3.40.50.1240">
    <property type="entry name" value="Phosphoglycerate mutase-like"/>
    <property type="match status" value="1"/>
</dbReference>
<dbReference type="Pfam" id="PF00300">
    <property type="entry name" value="His_Phos_1"/>
    <property type="match status" value="1"/>
</dbReference>
<dbReference type="Proteomes" id="UP000031552">
    <property type="component" value="Unassembled WGS sequence"/>
</dbReference>
<dbReference type="SMART" id="SM00855">
    <property type="entry name" value="PGAM"/>
    <property type="match status" value="1"/>
</dbReference>
<proteinExistence type="predicted"/>
<evidence type="ECO:0000313" key="2">
    <source>
        <dbReference type="Proteomes" id="UP000031552"/>
    </source>
</evidence>
<reference evidence="1" key="2">
    <citation type="submission" date="2014-09" db="EMBL/GenBank/DDBJ databases">
        <title>Criblamydia sequanensis harbors a mega-plasmid encoding arsenite resistance.</title>
        <authorList>
            <person name="Bertelli C."/>
            <person name="Goesmann A."/>
            <person name="Greub G."/>
        </authorList>
    </citation>
    <scope>NUCLEOTIDE SEQUENCE [LARGE SCALE GENOMIC DNA]</scope>
    <source>
        <strain evidence="1">CRIB-18</strain>
    </source>
</reference>
<dbReference type="EMBL" id="CCEJ010000001">
    <property type="protein sequence ID" value="CDR33160.1"/>
    <property type="molecule type" value="Genomic_DNA"/>
</dbReference>
<dbReference type="OrthoDB" id="9781415at2"/>
<sequence>MITKKEFYFVRHGQTDYNLKGVYSDSSEICLNETGKSQALAIEPIVRKLPIKTICFSPLTRARETKDLISVNLASPQVEIEGLAECHPEVWKTMANLNFSTAVMQFVERARHAVNLALSEEGPVLIVAHGGIHFAICSLMKVKHDWKIDNCVPVHFQLDEKDNWSARKLVQP</sequence>
<dbReference type="RefSeq" id="WP_041016645.1">
    <property type="nucleotide sequence ID" value="NZ_CCEJ010000001.1"/>
</dbReference>
<dbReference type="InterPro" id="IPR013078">
    <property type="entry name" value="His_Pase_superF_clade-1"/>
</dbReference>
<name>A0A090D036_9BACT</name>
<evidence type="ECO:0000313" key="1">
    <source>
        <dbReference type="EMBL" id="CDR33160.1"/>
    </source>
</evidence>
<dbReference type="AlphaFoldDB" id="A0A090D036"/>
<comment type="caution">
    <text evidence="1">The sequence shown here is derived from an EMBL/GenBank/DDBJ whole genome shotgun (WGS) entry which is preliminary data.</text>
</comment>
<dbReference type="GO" id="GO:0016791">
    <property type="term" value="F:phosphatase activity"/>
    <property type="evidence" value="ECO:0007669"/>
    <property type="project" value="TreeGrafter"/>
</dbReference>
<keyword evidence="2" id="KW-1185">Reference proteome</keyword>
<protein>
    <submittedName>
        <fullName evidence="1">Phosphoglycerate mutase family protein</fullName>
    </submittedName>
</protein>